<reference evidence="1 2" key="1">
    <citation type="submission" date="2019-05" db="EMBL/GenBank/DDBJ databases">
        <title>Emergence of the Ug99 lineage of the wheat stem rust pathogen through somatic hybridization.</title>
        <authorList>
            <person name="Li F."/>
            <person name="Upadhyaya N.M."/>
            <person name="Sperschneider J."/>
            <person name="Matny O."/>
            <person name="Nguyen-Phuc H."/>
            <person name="Mago R."/>
            <person name="Raley C."/>
            <person name="Miller M.E."/>
            <person name="Silverstein K.A.T."/>
            <person name="Henningsen E."/>
            <person name="Hirsch C.D."/>
            <person name="Visser B."/>
            <person name="Pretorius Z.A."/>
            <person name="Steffenson B.J."/>
            <person name="Schwessinger B."/>
            <person name="Dodds P.N."/>
            <person name="Figueroa M."/>
        </authorList>
    </citation>
    <scope>NUCLEOTIDE SEQUENCE [LARGE SCALE GENOMIC DNA]</scope>
    <source>
        <strain evidence="1">21-0</strain>
    </source>
</reference>
<dbReference type="Proteomes" id="UP000324748">
    <property type="component" value="Unassembled WGS sequence"/>
</dbReference>
<proteinExistence type="predicted"/>
<comment type="caution">
    <text evidence="1">The sequence shown here is derived from an EMBL/GenBank/DDBJ whole genome shotgun (WGS) entry which is preliminary data.</text>
</comment>
<keyword evidence="2" id="KW-1185">Reference proteome</keyword>
<dbReference type="AlphaFoldDB" id="A0A5B0MP13"/>
<name>A0A5B0MP13_PUCGR</name>
<organism evidence="1 2">
    <name type="scientific">Puccinia graminis f. sp. tritici</name>
    <dbReference type="NCBI Taxonomy" id="56615"/>
    <lineage>
        <taxon>Eukaryota</taxon>
        <taxon>Fungi</taxon>
        <taxon>Dikarya</taxon>
        <taxon>Basidiomycota</taxon>
        <taxon>Pucciniomycotina</taxon>
        <taxon>Pucciniomycetes</taxon>
        <taxon>Pucciniales</taxon>
        <taxon>Pucciniaceae</taxon>
        <taxon>Puccinia</taxon>
    </lineage>
</organism>
<accession>A0A5B0MP13</accession>
<evidence type="ECO:0000313" key="1">
    <source>
        <dbReference type="EMBL" id="KAA1078212.1"/>
    </source>
</evidence>
<evidence type="ECO:0000313" key="2">
    <source>
        <dbReference type="Proteomes" id="UP000324748"/>
    </source>
</evidence>
<dbReference type="EMBL" id="VSWC01000144">
    <property type="protein sequence ID" value="KAA1078212.1"/>
    <property type="molecule type" value="Genomic_DNA"/>
</dbReference>
<gene>
    <name evidence="1" type="ORF">PGT21_030715</name>
</gene>
<protein>
    <submittedName>
        <fullName evidence="1">Uncharacterized protein</fullName>
    </submittedName>
</protein>
<sequence length="88" mass="10299">MQDNLDADFCFQFRISNTCQAVLPSERFVHQLLKQRCADFEGHRSWFMCSSVQLIIRNPLDFEQLGISVRQPKPSLKELGLDWGKVHF</sequence>